<dbReference type="AlphaFoldDB" id="A0A1T4QN38"/>
<dbReference type="STRING" id="180163.SAMN02745174_02385"/>
<dbReference type="Proteomes" id="UP000191153">
    <property type="component" value="Unassembled WGS sequence"/>
</dbReference>
<dbReference type="EMBL" id="FUWX01000027">
    <property type="protein sequence ID" value="SKA05182.1"/>
    <property type="molecule type" value="Genomic_DNA"/>
</dbReference>
<keyword evidence="2" id="KW-1185">Reference proteome</keyword>
<proteinExistence type="predicted"/>
<accession>A0A1T4QN38</accession>
<evidence type="ECO:0000313" key="2">
    <source>
        <dbReference type="Proteomes" id="UP000191153"/>
    </source>
</evidence>
<reference evidence="1 2" key="1">
    <citation type="submission" date="2017-02" db="EMBL/GenBank/DDBJ databases">
        <authorList>
            <person name="Peterson S.W."/>
        </authorList>
    </citation>
    <scope>NUCLEOTIDE SEQUENCE [LARGE SCALE GENOMIC DNA]</scope>
    <source>
        <strain evidence="1 2">ATCC 700028</strain>
    </source>
</reference>
<evidence type="ECO:0000313" key="1">
    <source>
        <dbReference type="EMBL" id="SKA05182.1"/>
    </source>
</evidence>
<organism evidence="1 2">
    <name type="scientific">Cetobacterium ceti</name>
    <dbReference type="NCBI Taxonomy" id="180163"/>
    <lineage>
        <taxon>Bacteria</taxon>
        <taxon>Fusobacteriati</taxon>
        <taxon>Fusobacteriota</taxon>
        <taxon>Fusobacteriia</taxon>
        <taxon>Fusobacteriales</taxon>
        <taxon>Fusobacteriaceae</taxon>
        <taxon>Cetobacterium</taxon>
    </lineage>
</organism>
<protein>
    <submittedName>
        <fullName evidence="1">Uncharacterized protein</fullName>
    </submittedName>
</protein>
<dbReference type="RefSeq" id="WP_078694811.1">
    <property type="nucleotide sequence ID" value="NZ_FUWX01000027.1"/>
</dbReference>
<sequence>MLGSEVKKRVLAEITDIEKSLKGVKVNKRDLYMRMLLEEITQDHINYNDTFSFYYPEYITILRGYKNFNHVLREVQSLRRAREIILEKLDNLDSLKIVYQNILGTIEDNKDYPL</sequence>
<gene>
    <name evidence="1" type="ORF">SAMN02745174_02385</name>
</gene>
<name>A0A1T4QN38_9FUSO</name>